<proteinExistence type="predicted"/>
<dbReference type="RefSeq" id="WP_150350878.1">
    <property type="nucleotide sequence ID" value="NZ_CP044081.1"/>
</dbReference>
<dbReference type="AlphaFoldDB" id="A0A5P2QT34"/>
<accession>A0A5P2QT34</accession>
<reference evidence="1 3" key="1">
    <citation type="submission" date="2019-09" db="EMBL/GenBank/DDBJ databases">
        <title>FDA dAtabase for Regulatory Grade micrObial Sequences (FDA-ARGOS): Supporting development and validation of Infectious Disease Dx tests.</title>
        <authorList>
            <person name="Sciortino C."/>
            <person name="Tallon L."/>
            <person name="Sadzewicz L."/>
            <person name="Vavikolanu K."/>
            <person name="Mehta A."/>
            <person name="Aluvathingal J."/>
            <person name="Nadendla S."/>
            <person name="Nandy P."/>
            <person name="Geyer C."/>
            <person name="Yan Y."/>
            <person name="Sichtig H."/>
        </authorList>
    </citation>
    <scope>NUCLEOTIDE SEQUENCE [LARGE SCALE GENOMIC DNA]</scope>
    <source>
        <strain evidence="1 3">FDAARGOS_643</strain>
    </source>
</reference>
<organism evidence="1 3">
    <name type="scientific">Paracoccus yeei</name>
    <dbReference type="NCBI Taxonomy" id="147645"/>
    <lineage>
        <taxon>Bacteria</taxon>
        <taxon>Pseudomonadati</taxon>
        <taxon>Pseudomonadota</taxon>
        <taxon>Alphaproteobacteria</taxon>
        <taxon>Rhodobacterales</taxon>
        <taxon>Paracoccaceae</taxon>
        <taxon>Paracoccus</taxon>
    </lineage>
</organism>
<evidence type="ECO:0000313" key="1">
    <source>
        <dbReference type="EMBL" id="QEU08950.1"/>
    </source>
</evidence>
<gene>
    <name evidence="1" type="ORF">FOB51_13640</name>
    <name evidence="2" type="ORF">FOB51_16990</name>
</gene>
<name>A0A5P2QT34_9RHOB</name>
<evidence type="ECO:0000313" key="3">
    <source>
        <dbReference type="Proteomes" id="UP000324507"/>
    </source>
</evidence>
<evidence type="ECO:0000313" key="2">
    <source>
        <dbReference type="EMBL" id="QEU09559.1"/>
    </source>
</evidence>
<sequence length="61" mass="6278">MPTHYLADSVYAALTESLAGAFMRAATGVTDLHSELAEALAVAGVLPEVCREGMDVVTLAA</sequence>
<dbReference type="EMBL" id="CP044081">
    <property type="protein sequence ID" value="QEU09559.1"/>
    <property type="molecule type" value="Genomic_DNA"/>
</dbReference>
<protein>
    <submittedName>
        <fullName evidence="1">Uncharacterized protein</fullName>
    </submittedName>
</protein>
<dbReference type="EMBL" id="CP044081">
    <property type="protein sequence ID" value="QEU08950.1"/>
    <property type="molecule type" value="Genomic_DNA"/>
</dbReference>
<dbReference type="Proteomes" id="UP000324507">
    <property type="component" value="Chromosome"/>
</dbReference>